<name>A0ABW4P353_9NOCA</name>
<feature type="transmembrane region" description="Helical" evidence="7">
    <location>
        <begin position="243"/>
        <end position="259"/>
    </location>
</feature>
<dbReference type="InterPro" id="IPR036259">
    <property type="entry name" value="MFS_trans_sf"/>
</dbReference>
<feature type="transmembrane region" description="Helical" evidence="7">
    <location>
        <begin position="60"/>
        <end position="87"/>
    </location>
</feature>
<dbReference type="InterPro" id="IPR011701">
    <property type="entry name" value="MFS"/>
</dbReference>
<feature type="transmembrane region" description="Helical" evidence="7">
    <location>
        <begin position="355"/>
        <end position="374"/>
    </location>
</feature>
<feature type="domain" description="Major facilitator superfamily (MFS) profile" evidence="8">
    <location>
        <begin position="35"/>
        <end position="484"/>
    </location>
</feature>
<feature type="transmembrane region" description="Helical" evidence="7">
    <location>
        <begin position="460"/>
        <end position="477"/>
    </location>
</feature>
<evidence type="ECO:0000256" key="7">
    <source>
        <dbReference type="SAM" id="Phobius"/>
    </source>
</evidence>
<feature type="transmembrane region" description="Helical" evidence="7">
    <location>
        <begin position="279"/>
        <end position="303"/>
    </location>
</feature>
<dbReference type="Proteomes" id="UP001597286">
    <property type="component" value="Unassembled WGS sequence"/>
</dbReference>
<feature type="transmembrane region" description="Helical" evidence="7">
    <location>
        <begin position="33"/>
        <end position="54"/>
    </location>
</feature>
<dbReference type="SUPFAM" id="SSF103473">
    <property type="entry name" value="MFS general substrate transporter"/>
    <property type="match status" value="1"/>
</dbReference>
<dbReference type="InterPro" id="IPR020846">
    <property type="entry name" value="MFS_dom"/>
</dbReference>
<feature type="transmembrane region" description="Helical" evidence="7">
    <location>
        <begin position="124"/>
        <end position="144"/>
    </location>
</feature>
<evidence type="ECO:0000256" key="3">
    <source>
        <dbReference type="ARBA" id="ARBA00022692"/>
    </source>
</evidence>
<accession>A0ABW4P353</accession>
<gene>
    <name evidence="9" type="ORF">ACFSJG_08135</name>
</gene>
<feature type="region of interest" description="Disordered" evidence="6">
    <location>
        <begin position="1"/>
        <end position="24"/>
    </location>
</feature>
<comment type="caution">
    <text evidence="9">The sequence shown here is derived from an EMBL/GenBank/DDBJ whole genome shotgun (WGS) entry which is preliminary data.</text>
</comment>
<proteinExistence type="predicted"/>
<evidence type="ECO:0000256" key="2">
    <source>
        <dbReference type="ARBA" id="ARBA00022448"/>
    </source>
</evidence>
<dbReference type="RefSeq" id="WP_378484697.1">
    <property type="nucleotide sequence ID" value="NZ_JBHUFB010000009.1"/>
</dbReference>
<evidence type="ECO:0000256" key="5">
    <source>
        <dbReference type="ARBA" id="ARBA00023136"/>
    </source>
</evidence>
<dbReference type="Gene3D" id="1.20.1250.20">
    <property type="entry name" value="MFS general substrate transporter like domains"/>
    <property type="match status" value="1"/>
</dbReference>
<protein>
    <submittedName>
        <fullName evidence="9">MFS transporter</fullName>
    </submittedName>
</protein>
<sequence length="504" mass="52501">MTTESAPTDRAIADARQEQEPAPSAELSSRRSIVIVVLLVLLAEVFAFEFNMVAPALPNIAAHYGVTSVSIVFALGLLVGAVVVPVFAKLGDRYGKKKILLTASVAVAVGAVICIFAPTFEVLLLGRTVQGIGMIGSVITYGLIRDLLPPRFVPIGIGGIGLGFGVSGLLGPLLGGWLIDNSGWQATFVFLLVYVAVTALLVALFVPETTVRTRHRVDYTGAALLGVGVGLLMYAATFDSHRWAAAVVGVLVLGVFYVVERRTAEPLISFRLLAHPPVWTTLAVCALLGAAVAAGNGILPQMLRATSEPGSDAMGMGLTALKYALYLGVPFGLTGALTGPLAGWCSRRWGPRLPFALGGVSWLLACLLLASGIVDNVAAVVAVGLLLGAGQGCYYASSGNMLIEAVPATSQGIGASMKFQAEQLSGSLSLAVFGLILTSSVQGVDPKTSMVWYDMDGFRIIYLILALVCLVGVVSVLRMKHGRAPATGGTVSDRPEIVALESSH</sequence>
<evidence type="ECO:0000313" key="9">
    <source>
        <dbReference type="EMBL" id="MFD1812179.1"/>
    </source>
</evidence>
<keyword evidence="3 7" id="KW-0812">Transmembrane</keyword>
<keyword evidence="10" id="KW-1185">Reference proteome</keyword>
<dbReference type="EMBL" id="JBHUFB010000009">
    <property type="protein sequence ID" value="MFD1812179.1"/>
    <property type="molecule type" value="Genomic_DNA"/>
</dbReference>
<organism evidence="9 10">
    <name type="scientific">Rhodococcus gannanensis</name>
    <dbReference type="NCBI Taxonomy" id="1960308"/>
    <lineage>
        <taxon>Bacteria</taxon>
        <taxon>Bacillati</taxon>
        <taxon>Actinomycetota</taxon>
        <taxon>Actinomycetes</taxon>
        <taxon>Mycobacteriales</taxon>
        <taxon>Nocardiaceae</taxon>
        <taxon>Rhodococcus</taxon>
    </lineage>
</organism>
<feature type="transmembrane region" description="Helical" evidence="7">
    <location>
        <begin position="323"/>
        <end position="343"/>
    </location>
</feature>
<dbReference type="PANTHER" id="PTHR23501:SF191">
    <property type="entry name" value="VACUOLAR BASIC AMINO ACID TRANSPORTER 4"/>
    <property type="match status" value="1"/>
</dbReference>
<keyword evidence="5 7" id="KW-0472">Membrane</keyword>
<evidence type="ECO:0000313" key="10">
    <source>
        <dbReference type="Proteomes" id="UP001597286"/>
    </source>
</evidence>
<evidence type="ECO:0000256" key="4">
    <source>
        <dbReference type="ARBA" id="ARBA00022989"/>
    </source>
</evidence>
<evidence type="ECO:0000259" key="8">
    <source>
        <dbReference type="PROSITE" id="PS50850"/>
    </source>
</evidence>
<feature type="transmembrane region" description="Helical" evidence="7">
    <location>
        <begin position="156"/>
        <end position="179"/>
    </location>
</feature>
<feature type="transmembrane region" description="Helical" evidence="7">
    <location>
        <begin position="99"/>
        <end position="118"/>
    </location>
</feature>
<evidence type="ECO:0000256" key="1">
    <source>
        <dbReference type="ARBA" id="ARBA00004429"/>
    </source>
</evidence>
<dbReference type="Pfam" id="PF07690">
    <property type="entry name" value="MFS_1"/>
    <property type="match status" value="2"/>
</dbReference>
<reference evidence="10" key="1">
    <citation type="journal article" date="2019" name="Int. J. Syst. Evol. Microbiol.">
        <title>The Global Catalogue of Microorganisms (GCM) 10K type strain sequencing project: providing services to taxonomists for standard genome sequencing and annotation.</title>
        <authorList>
            <consortium name="The Broad Institute Genomics Platform"/>
            <consortium name="The Broad Institute Genome Sequencing Center for Infectious Disease"/>
            <person name="Wu L."/>
            <person name="Ma J."/>
        </authorList>
    </citation>
    <scope>NUCLEOTIDE SEQUENCE [LARGE SCALE GENOMIC DNA]</scope>
    <source>
        <strain evidence="10">DT72</strain>
    </source>
</reference>
<keyword evidence="4 7" id="KW-1133">Transmembrane helix</keyword>
<feature type="transmembrane region" description="Helical" evidence="7">
    <location>
        <begin position="380"/>
        <end position="403"/>
    </location>
</feature>
<evidence type="ECO:0000256" key="6">
    <source>
        <dbReference type="SAM" id="MobiDB-lite"/>
    </source>
</evidence>
<keyword evidence="2" id="KW-0813">Transport</keyword>
<dbReference type="PANTHER" id="PTHR23501">
    <property type="entry name" value="MAJOR FACILITATOR SUPERFAMILY"/>
    <property type="match status" value="1"/>
</dbReference>
<feature type="transmembrane region" description="Helical" evidence="7">
    <location>
        <begin position="424"/>
        <end position="440"/>
    </location>
</feature>
<feature type="transmembrane region" description="Helical" evidence="7">
    <location>
        <begin position="219"/>
        <end position="237"/>
    </location>
</feature>
<feature type="transmembrane region" description="Helical" evidence="7">
    <location>
        <begin position="185"/>
        <end position="207"/>
    </location>
</feature>
<dbReference type="PROSITE" id="PS50850">
    <property type="entry name" value="MFS"/>
    <property type="match status" value="1"/>
</dbReference>
<comment type="subcellular location">
    <subcellularLocation>
        <location evidence="1">Cell inner membrane</location>
        <topology evidence="1">Multi-pass membrane protein</topology>
    </subcellularLocation>
</comment>